<accession>A0A8S9HU51</accession>
<dbReference type="AlphaFoldDB" id="A0A8S9HU51"/>
<dbReference type="EMBL" id="QGKY02001250">
    <property type="protein sequence ID" value="KAF2560950.1"/>
    <property type="molecule type" value="Genomic_DNA"/>
</dbReference>
<comment type="caution">
    <text evidence="1">The sequence shown here is derived from an EMBL/GenBank/DDBJ whole genome shotgun (WGS) entry which is preliminary data.</text>
</comment>
<protein>
    <submittedName>
        <fullName evidence="1">Uncharacterized protein</fullName>
    </submittedName>
</protein>
<organism evidence="1">
    <name type="scientific">Brassica cretica</name>
    <name type="common">Mustard</name>
    <dbReference type="NCBI Taxonomy" id="69181"/>
    <lineage>
        <taxon>Eukaryota</taxon>
        <taxon>Viridiplantae</taxon>
        <taxon>Streptophyta</taxon>
        <taxon>Embryophyta</taxon>
        <taxon>Tracheophyta</taxon>
        <taxon>Spermatophyta</taxon>
        <taxon>Magnoliopsida</taxon>
        <taxon>eudicotyledons</taxon>
        <taxon>Gunneridae</taxon>
        <taxon>Pentapetalae</taxon>
        <taxon>rosids</taxon>
        <taxon>malvids</taxon>
        <taxon>Brassicales</taxon>
        <taxon>Brassicaceae</taxon>
        <taxon>Brassiceae</taxon>
        <taxon>Brassica</taxon>
    </lineage>
</organism>
<proteinExistence type="predicted"/>
<reference evidence="1" key="1">
    <citation type="submission" date="2019-12" db="EMBL/GenBank/DDBJ databases">
        <title>Genome sequencing and annotation of Brassica cretica.</title>
        <authorList>
            <person name="Studholme D.J."/>
            <person name="Sarris P.F."/>
        </authorList>
    </citation>
    <scope>NUCLEOTIDE SEQUENCE</scope>
    <source>
        <strain evidence="1">PFS-102/07</strain>
        <tissue evidence="1">Leaf</tissue>
    </source>
</reference>
<evidence type="ECO:0000313" key="1">
    <source>
        <dbReference type="EMBL" id="KAF2560950.1"/>
    </source>
</evidence>
<sequence length="186" mass="20913">MSLITVCFGSLLSFSRIRSIIGEGEGDSLSLSMIPLRDGHDPSLCRSSRKRDPLSPCLVDETTMLALFVAPRGNEDGPLSRWLSSRTEITDYLPLRGCPRRRRTALCVSVDLLELEGSILSRGGSRRRRYMALCQWISSTAPEVSVDGSDSLRSNKRFMWLASVNIWSEIHHTRFINTDKCQVLTH</sequence>
<name>A0A8S9HU51_BRACR</name>
<gene>
    <name evidence="1" type="ORF">F2Q70_00018301</name>
</gene>